<comment type="caution">
    <text evidence="1">The sequence shown here is derived from an EMBL/GenBank/DDBJ whole genome shotgun (WGS) entry which is preliminary data.</text>
</comment>
<dbReference type="EMBL" id="JARBDR010000440">
    <property type="protein sequence ID" value="KAJ8312620.1"/>
    <property type="molecule type" value="Genomic_DNA"/>
</dbReference>
<gene>
    <name evidence="1" type="ORF">KUTeg_009993</name>
</gene>
<proteinExistence type="predicted"/>
<reference evidence="1 2" key="1">
    <citation type="submission" date="2022-12" db="EMBL/GenBank/DDBJ databases">
        <title>Chromosome-level genome of Tegillarca granosa.</title>
        <authorList>
            <person name="Kim J."/>
        </authorList>
    </citation>
    <scope>NUCLEOTIDE SEQUENCE [LARGE SCALE GENOMIC DNA]</scope>
    <source>
        <strain evidence="1">Teg-2019</strain>
        <tissue evidence="1">Adductor muscle</tissue>
    </source>
</reference>
<dbReference type="Proteomes" id="UP001217089">
    <property type="component" value="Unassembled WGS sequence"/>
</dbReference>
<accession>A0ABQ9F5H5</accession>
<evidence type="ECO:0000313" key="2">
    <source>
        <dbReference type="Proteomes" id="UP001217089"/>
    </source>
</evidence>
<evidence type="ECO:0000313" key="1">
    <source>
        <dbReference type="EMBL" id="KAJ8312620.1"/>
    </source>
</evidence>
<organism evidence="1 2">
    <name type="scientific">Tegillarca granosa</name>
    <name type="common">Malaysian cockle</name>
    <name type="synonym">Anadara granosa</name>
    <dbReference type="NCBI Taxonomy" id="220873"/>
    <lineage>
        <taxon>Eukaryota</taxon>
        <taxon>Metazoa</taxon>
        <taxon>Spiralia</taxon>
        <taxon>Lophotrochozoa</taxon>
        <taxon>Mollusca</taxon>
        <taxon>Bivalvia</taxon>
        <taxon>Autobranchia</taxon>
        <taxon>Pteriomorphia</taxon>
        <taxon>Arcoida</taxon>
        <taxon>Arcoidea</taxon>
        <taxon>Arcidae</taxon>
        <taxon>Tegillarca</taxon>
    </lineage>
</organism>
<protein>
    <submittedName>
        <fullName evidence="1">Uncharacterized protein</fullName>
    </submittedName>
</protein>
<keyword evidence="2" id="KW-1185">Reference proteome</keyword>
<feature type="non-terminal residue" evidence="1">
    <location>
        <position position="75"/>
    </location>
</feature>
<name>A0ABQ9F5H5_TEGGR</name>
<sequence>MPKGTCDTGYYINRQSSYLECYYKVICKPIDGVETGLANQLSKQPLPLTAFASFPGSGNTSVGVLLKNPEMEKDR</sequence>